<feature type="domain" description="Asparaginase/glutaminase C-terminal" evidence="8">
    <location>
        <begin position="206"/>
        <end position="317"/>
    </location>
</feature>
<dbReference type="PIRSF" id="PIRSF001220">
    <property type="entry name" value="L-ASNase_gatD"/>
    <property type="match status" value="1"/>
</dbReference>
<dbReference type="SUPFAM" id="SSF53774">
    <property type="entry name" value="Glutaminase/Asparaginase"/>
    <property type="match status" value="1"/>
</dbReference>
<dbReference type="PROSITE" id="PS00144">
    <property type="entry name" value="ASN_GLN_ASE_1"/>
    <property type="match status" value="1"/>
</dbReference>
<dbReference type="RefSeq" id="WP_168520266.1">
    <property type="nucleotide sequence ID" value="NZ_JAAXLS010000033.1"/>
</dbReference>
<evidence type="ECO:0000256" key="4">
    <source>
        <dbReference type="ARBA" id="ARBA00049366"/>
    </source>
</evidence>
<dbReference type="EC" id="3.5.1.1" evidence="2"/>
<accession>A0ABX1JC04</accession>
<dbReference type="InterPro" id="IPR006034">
    <property type="entry name" value="Asparaginase/glutaminase-like"/>
</dbReference>
<feature type="domain" description="L-asparaginase N-terminal" evidence="7">
    <location>
        <begin position="3"/>
        <end position="187"/>
    </location>
</feature>
<dbReference type="Pfam" id="PF00710">
    <property type="entry name" value="Asparaginase"/>
    <property type="match status" value="1"/>
</dbReference>
<dbReference type="PROSITE" id="PS00917">
    <property type="entry name" value="ASN_GLN_ASE_2"/>
    <property type="match status" value="1"/>
</dbReference>
<dbReference type="Gene3D" id="3.40.50.1170">
    <property type="entry name" value="L-asparaginase, N-terminal domain"/>
    <property type="match status" value="1"/>
</dbReference>
<dbReference type="SMART" id="SM00870">
    <property type="entry name" value="Asparaginase"/>
    <property type="match status" value="1"/>
</dbReference>
<evidence type="ECO:0000259" key="8">
    <source>
        <dbReference type="Pfam" id="PF17763"/>
    </source>
</evidence>
<dbReference type="PRINTS" id="PR00139">
    <property type="entry name" value="ASNGLNASE"/>
</dbReference>
<dbReference type="CDD" id="cd08964">
    <property type="entry name" value="L-asparaginase_II"/>
    <property type="match status" value="1"/>
</dbReference>
<dbReference type="InterPro" id="IPR037152">
    <property type="entry name" value="L-asparaginase_N_sf"/>
</dbReference>
<organism evidence="9 10">
    <name type="scientific">Amycolatopsis acididurans</name>
    <dbReference type="NCBI Taxonomy" id="2724524"/>
    <lineage>
        <taxon>Bacteria</taxon>
        <taxon>Bacillati</taxon>
        <taxon>Actinomycetota</taxon>
        <taxon>Actinomycetes</taxon>
        <taxon>Pseudonocardiales</taxon>
        <taxon>Pseudonocardiaceae</taxon>
        <taxon>Amycolatopsis</taxon>
    </lineage>
</organism>
<dbReference type="InterPro" id="IPR027473">
    <property type="entry name" value="L-asparaginase_C"/>
</dbReference>
<evidence type="ECO:0000256" key="2">
    <source>
        <dbReference type="ARBA" id="ARBA00012920"/>
    </source>
</evidence>
<comment type="caution">
    <text evidence="9">The sequence shown here is derived from an EMBL/GenBank/DDBJ whole genome shotgun (WGS) entry which is preliminary data.</text>
</comment>
<evidence type="ECO:0000256" key="6">
    <source>
        <dbReference type="PROSITE-ProRule" id="PRU10100"/>
    </source>
</evidence>
<dbReference type="InterPro" id="IPR036152">
    <property type="entry name" value="Asp/glu_Ase-like_sf"/>
</dbReference>
<evidence type="ECO:0000256" key="3">
    <source>
        <dbReference type="ARBA" id="ARBA00022801"/>
    </source>
</evidence>
<dbReference type="SFLD" id="SFLDS00057">
    <property type="entry name" value="Glutaminase/Asparaginase"/>
    <property type="match status" value="1"/>
</dbReference>
<dbReference type="InterPro" id="IPR027474">
    <property type="entry name" value="L-asparaginase_N"/>
</dbReference>
<feature type="active site" evidence="6">
    <location>
        <position position="87"/>
    </location>
</feature>
<dbReference type="InterPro" id="IPR004550">
    <property type="entry name" value="AsnASE_II"/>
</dbReference>
<evidence type="ECO:0000313" key="10">
    <source>
        <dbReference type="Proteomes" id="UP000715441"/>
    </source>
</evidence>
<keyword evidence="3" id="KW-0378">Hydrolase</keyword>
<feature type="active site" evidence="5">
    <location>
        <position position="12"/>
    </location>
</feature>
<dbReference type="PROSITE" id="PS51732">
    <property type="entry name" value="ASN_GLN_ASE_3"/>
    <property type="match status" value="1"/>
</dbReference>
<dbReference type="PIRSF" id="PIRSF500176">
    <property type="entry name" value="L_ASNase"/>
    <property type="match status" value="1"/>
</dbReference>
<protein>
    <recommendedName>
        <fullName evidence="2">asparaginase</fullName>
        <ecNumber evidence="2">3.5.1.1</ecNumber>
    </recommendedName>
</protein>
<sequence length="341" mass="35126">MGKVVVLSTGGTIASRHDARGVNLASDNVGALLERLPVDVAVPVEGRDVLCVGSYLLAPADMAVIAREVRAALADDTVLGVVVTHGTDTMEETAFLTELGHDDPRPVVFTGAQRPADAPDTDGPRNLADAITVAADPRSRERGVLITFDGAVFGARGTRKTQTLAAAAFAAPDAGPLGQVREGVLAYTALPVRFPPVEPAELGGIRVDIVAFYPGADAAALDAVVEAGATGVVLEATGSGNANPRIRDAVARLSAAGVVIALSTRVHSGPVAGLYGNGGGADLIEAGAIPTGMLRPSQARILLTTLLARYRDPVRVAEELARRTENPFGARIPLSLNGRKY</sequence>
<dbReference type="PANTHER" id="PTHR11707">
    <property type="entry name" value="L-ASPARAGINASE"/>
    <property type="match status" value="1"/>
</dbReference>
<evidence type="ECO:0000259" key="7">
    <source>
        <dbReference type="Pfam" id="PF00710"/>
    </source>
</evidence>
<comment type="catalytic activity">
    <reaction evidence="4">
        <text>L-asparagine + H2O = L-aspartate + NH4(+)</text>
        <dbReference type="Rhea" id="RHEA:21016"/>
        <dbReference type="ChEBI" id="CHEBI:15377"/>
        <dbReference type="ChEBI" id="CHEBI:28938"/>
        <dbReference type="ChEBI" id="CHEBI:29991"/>
        <dbReference type="ChEBI" id="CHEBI:58048"/>
        <dbReference type="EC" id="3.5.1.1"/>
    </reaction>
</comment>
<dbReference type="InterPro" id="IPR020827">
    <property type="entry name" value="Asparaginase/glutaminase_AS1"/>
</dbReference>
<dbReference type="PANTHER" id="PTHR11707:SF28">
    <property type="entry name" value="60 KDA LYSOPHOSPHOLIPASE"/>
    <property type="match status" value="1"/>
</dbReference>
<evidence type="ECO:0000256" key="5">
    <source>
        <dbReference type="PROSITE-ProRule" id="PRU10099"/>
    </source>
</evidence>
<dbReference type="Gene3D" id="3.40.50.40">
    <property type="match status" value="1"/>
</dbReference>
<name>A0ABX1JC04_9PSEU</name>
<evidence type="ECO:0000313" key="9">
    <source>
        <dbReference type="EMBL" id="NKQ57239.1"/>
    </source>
</evidence>
<dbReference type="Proteomes" id="UP000715441">
    <property type="component" value="Unassembled WGS sequence"/>
</dbReference>
<proteinExistence type="inferred from homology"/>
<dbReference type="EMBL" id="JAAXLS010000033">
    <property type="protein sequence ID" value="NKQ57239.1"/>
    <property type="molecule type" value="Genomic_DNA"/>
</dbReference>
<evidence type="ECO:0000256" key="1">
    <source>
        <dbReference type="ARBA" id="ARBA00010518"/>
    </source>
</evidence>
<reference evidence="9 10" key="1">
    <citation type="submission" date="2020-04" db="EMBL/GenBank/DDBJ databases">
        <title>Novel species.</title>
        <authorList>
            <person name="Teo W.F.A."/>
            <person name="Lipun K."/>
            <person name="Srisuk N."/>
            <person name="Duangmal K."/>
        </authorList>
    </citation>
    <scope>NUCLEOTIDE SEQUENCE [LARGE SCALE GENOMIC DNA]</scope>
    <source>
        <strain evidence="9 10">K13G38</strain>
    </source>
</reference>
<dbReference type="InterPro" id="IPR040919">
    <property type="entry name" value="Asparaginase_C"/>
</dbReference>
<gene>
    <name evidence="9" type="ORF">HFP15_30655</name>
</gene>
<dbReference type="Pfam" id="PF17763">
    <property type="entry name" value="Asparaginase_C"/>
    <property type="match status" value="1"/>
</dbReference>
<comment type="similarity">
    <text evidence="1">Belongs to the asparaginase 1 family.</text>
</comment>
<dbReference type="InterPro" id="IPR027475">
    <property type="entry name" value="Asparaginase/glutaminase_AS2"/>
</dbReference>
<keyword evidence="10" id="KW-1185">Reference proteome</keyword>